<evidence type="ECO:0000313" key="4">
    <source>
        <dbReference type="Proteomes" id="UP000694701"/>
    </source>
</evidence>
<name>A0A8C2FFS2_CYPCA</name>
<dbReference type="Proteomes" id="UP000694700">
    <property type="component" value="Unplaced"/>
</dbReference>
<dbReference type="PANTHER" id="PTHR17206:SF1">
    <property type="entry name" value="PROLACTIN-RELEASING PEPTIDE"/>
    <property type="match status" value="1"/>
</dbReference>
<feature type="chain" id="PRO_5044677949" evidence="1">
    <location>
        <begin position="22"/>
        <end position="82"/>
    </location>
</feature>
<reference evidence="2" key="1">
    <citation type="submission" date="2025-05" db="UniProtKB">
        <authorList>
            <consortium name="Ensembl"/>
        </authorList>
    </citation>
    <scope>IDENTIFICATION</scope>
</reference>
<proteinExistence type="predicted"/>
<dbReference type="GO" id="GO:0007631">
    <property type="term" value="P:feeding behavior"/>
    <property type="evidence" value="ECO:0007669"/>
    <property type="project" value="TreeGrafter"/>
</dbReference>
<dbReference type="Proteomes" id="UP000694701">
    <property type="component" value="Unplaced"/>
</dbReference>
<dbReference type="Ensembl" id="ENSCCRT00015087618.1">
    <property type="protein sequence ID" value="ENSCCRP00015084856.1"/>
    <property type="gene ID" value="ENSCCRG00015034250.1"/>
</dbReference>
<accession>A0A8C2FFS2</accession>
<keyword evidence="3" id="KW-1185">Reference proteome</keyword>
<dbReference type="Ensembl" id="ENSCCRT00020057517.1">
    <property type="protein sequence ID" value="ENSCCRP00020052757.1"/>
    <property type="gene ID" value="ENSCCRG00020023553.1"/>
</dbReference>
<evidence type="ECO:0000256" key="1">
    <source>
        <dbReference type="SAM" id="SignalP"/>
    </source>
</evidence>
<dbReference type="PANTHER" id="PTHR17206">
    <property type="entry name" value="PROLACTIN-RELEASING PEPTIDE"/>
    <property type="match status" value="1"/>
</dbReference>
<evidence type="ECO:0000313" key="2">
    <source>
        <dbReference type="Ensembl" id="ENSCCRP00020052757.1"/>
    </source>
</evidence>
<dbReference type="Pfam" id="PF15172">
    <property type="entry name" value="Prolactin_RP"/>
    <property type="match status" value="1"/>
</dbReference>
<dbReference type="GO" id="GO:0031861">
    <property type="term" value="F:prolactin-releasing peptide receptor binding"/>
    <property type="evidence" value="ECO:0007669"/>
    <property type="project" value="TreeGrafter"/>
</dbReference>
<feature type="signal peptide" evidence="1">
    <location>
        <begin position="1"/>
        <end position="21"/>
    </location>
</feature>
<dbReference type="GO" id="GO:0005184">
    <property type="term" value="F:neuropeptide hormone activity"/>
    <property type="evidence" value="ECO:0007669"/>
    <property type="project" value="TreeGrafter"/>
</dbReference>
<dbReference type="GO" id="GO:0043434">
    <property type="term" value="P:response to peptide hormone"/>
    <property type="evidence" value="ECO:0007669"/>
    <property type="project" value="TreeGrafter"/>
</dbReference>
<dbReference type="AlphaFoldDB" id="A0A8C2FFS2"/>
<organism evidence="2 4">
    <name type="scientific">Cyprinus carpio</name>
    <name type="common">Common carp</name>
    <dbReference type="NCBI Taxonomy" id="7962"/>
    <lineage>
        <taxon>Eukaryota</taxon>
        <taxon>Metazoa</taxon>
        <taxon>Chordata</taxon>
        <taxon>Craniata</taxon>
        <taxon>Vertebrata</taxon>
        <taxon>Euteleostomi</taxon>
        <taxon>Actinopterygii</taxon>
        <taxon>Neopterygii</taxon>
        <taxon>Teleostei</taxon>
        <taxon>Ostariophysi</taxon>
        <taxon>Cypriniformes</taxon>
        <taxon>Cyprinidae</taxon>
        <taxon>Cyprininae</taxon>
        <taxon>Cyprinus</taxon>
    </lineage>
</organism>
<dbReference type="Ensembl" id="ENSCCRT00010039254.1">
    <property type="protein sequence ID" value="ENSCCRP00010035752.1"/>
    <property type="gene ID" value="ENSCCRG00010015263.1"/>
</dbReference>
<evidence type="ECO:0000313" key="3">
    <source>
        <dbReference type="Proteomes" id="UP000694427"/>
    </source>
</evidence>
<dbReference type="InterPro" id="IPR026194">
    <property type="entry name" value="PrRP"/>
</dbReference>
<dbReference type="GO" id="GO:0007186">
    <property type="term" value="P:G protein-coupled receptor signaling pathway"/>
    <property type="evidence" value="ECO:0007669"/>
    <property type="project" value="TreeGrafter"/>
</dbReference>
<sequence length="82" mass="9373">MAVNLCALLCILMLLACFTQPKPQDDLPLRSMDIRDPNIDAVWYKGRGIRPVGRFGRRMAQKAEGSYFGRHRFCYPEVLAVD</sequence>
<protein>
    <submittedName>
        <fullName evidence="2">Prolactin releasing hormone</fullName>
    </submittedName>
</protein>
<dbReference type="Proteomes" id="UP000694427">
    <property type="component" value="Unplaced"/>
</dbReference>
<keyword evidence="1" id="KW-0732">Signal</keyword>